<evidence type="ECO:0000313" key="1">
    <source>
        <dbReference type="EMBL" id="KAI4866445.1"/>
    </source>
</evidence>
<gene>
    <name evidence="1" type="ORF">F4820DRAFT_247342</name>
</gene>
<protein>
    <submittedName>
        <fullName evidence="1">Uncharacterized protein</fullName>
    </submittedName>
</protein>
<keyword evidence="2" id="KW-1185">Reference proteome</keyword>
<sequence>MSFKIANNLLETQAFIVAVIGVALAILATILRFVATKRGGRKISWEDWFALLATVFFVLYVIPFLYLLVVMNGRDPLLLPADDIVKMTKAGYAMAAQFCMQQLFAKYSLLFLYYRIFWIKQSFVRCIYFVGAVQLIWSIVTYMLHYFECTPPQKLWNPRLPGHCLNAPAFLAGGESINSIVDFALVGLAIWIVQSLNMKLAAKLKLSGIFALGGLAGVLGFVKIGQDYVPMSAEKVALLGPIWATVQQACSVICCCAPVFKPLIPDFHLPQSLRSFGSRNFSWSIKPRTPPKVTEADLSTTPVDEVWKRPRHWVELDEMGAHESQTRLDSHTARRHED</sequence>
<dbReference type="EMBL" id="MU393458">
    <property type="protein sequence ID" value="KAI4866445.1"/>
    <property type="molecule type" value="Genomic_DNA"/>
</dbReference>
<organism evidence="1 2">
    <name type="scientific">Hypoxylon rubiginosum</name>
    <dbReference type="NCBI Taxonomy" id="110542"/>
    <lineage>
        <taxon>Eukaryota</taxon>
        <taxon>Fungi</taxon>
        <taxon>Dikarya</taxon>
        <taxon>Ascomycota</taxon>
        <taxon>Pezizomycotina</taxon>
        <taxon>Sordariomycetes</taxon>
        <taxon>Xylariomycetidae</taxon>
        <taxon>Xylariales</taxon>
        <taxon>Hypoxylaceae</taxon>
        <taxon>Hypoxylon</taxon>
    </lineage>
</organism>
<reference evidence="1 2" key="1">
    <citation type="journal article" date="2022" name="New Phytol.">
        <title>Ecological generalism drives hyperdiversity of secondary metabolite gene clusters in xylarialean endophytes.</title>
        <authorList>
            <person name="Franco M.E.E."/>
            <person name="Wisecaver J.H."/>
            <person name="Arnold A.E."/>
            <person name="Ju Y.M."/>
            <person name="Slot J.C."/>
            <person name="Ahrendt S."/>
            <person name="Moore L.P."/>
            <person name="Eastman K.E."/>
            <person name="Scott K."/>
            <person name="Konkel Z."/>
            <person name="Mondo S.J."/>
            <person name="Kuo A."/>
            <person name="Hayes R.D."/>
            <person name="Haridas S."/>
            <person name="Andreopoulos B."/>
            <person name="Riley R."/>
            <person name="LaButti K."/>
            <person name="Pangilinan J."/>
            <person name="Lipzen A."/>
            <person name="Amirebrahimi M."/>
            <person name="Yan J."/>
            <person name="Adam C."/>
            <person name="Keymanesh K."/>
            <person name="Ng V."/>
            <person name="Louie K."/>
            <person name="Northen T."/>
            <person name="Drula E."/>
            <person name="Henrissat B."/>
            <person name="Hsieh H.M."/>
            <person name="Youens-Clark K."/>
            <person name="Lutzoni F."/>
            <person name="Miadlikowska J."/>
            <person name="Eastwood D.C."/>
            <person name="Hamelin R.C."/>
            <person name="Grigoriev I.V."/>
            <person name="U'Ren J.M."/>
        </authorList>
    </citation>
    <scope>NUCLEOTIDE SEQUENCE [LARGE SCALE GENOMIC DNA]</scope>
    <source>
        <strain evidence="1 2">CBS 119005</strain>
    </source>
</reference>
<name>A0ACB9Z5K9_9PEZI</name>
<dbReference type="Proteomes" id="UP001497700">
    <property type="component" value="Unassembled WGS sequence"/>
</dbReference>
<evidence type="ECO:0000313" key="2">
    <source>
        <dbReference type="Proteomes" id="UP001497700"/>
    </source>
</evidence>
<proteinExistence type="predicted"/>
<accession>A0ACB9Z5K9</accession>
<comment type="caution">
    <text evidence="1">The sequence shown here is derived from an EMBL/GenBank/DDBJ whole genome shotgun (WGS) entry which is preliminary data.</text>
</comment>